<sequence length="215" mass="24350">MGFWINKADWPADGSQPFVWSYEDSKGYGTHGDYLFGWKGDALQRAMDSKALLSNGIATQSVDKANQCTIPNTVNEDIDSWLKVLPGQGGMPISKAARRENLFNLMHQLANLELDPLGLRPPYRISGLPGFQDFDTAATEDFYQSPNYSLDFKGLVCLCMAEDPDRRPPLRRVLRKCERNVGSIRNWRRLVDEISEIFDDADPKDDDPNDEDYVP</sequence>
<gene>
    <name evidence="1" type="ORF">NUW58_g1404</name>
</gene>
<name>A0ACC1PN24_9PEZI</name>
<proteinExistence type="predicted"/>
<protein>
    <submittedName>
        <fullName evidence="1">Uncharacterized protein</fullName>
    </submittedName>
</protein>
<accession>A0ACC1PN24</accession>
<organism evidence="1 2">
    <name type="scientific">Xylaria curta</name>
    <dbReference type="NCBI Taxonomy" id="42375"/>
    <lineage>
        <taxon>Eukaryota</taxon>
        <taxon>Fungi</taxon>
        <taxon>Dikarya</taxon>
        <taxon>Ascomycota</taxon>
        <taxon>Pezizomycotina</taxon>
        <taxon>Sordariomycetes</taxon>
        <taxon>Xylariomycetidae</taxon>
        <taxon>Xylariales</taxon>
        <taxon>Xylariaceae</taxon>
        <taxon>Xylaria</taxon>
    </lineage>
</organism>
<evidence type="ECO:0000313" key="1">
    <source>
        <dbReference type="EMBL" id="KAJ2994965.1"/>
    </source>
</evidence>
<keyword evidence="2" id="KW-1185">Reference proteome</keyword>
<reference evidence="1" key="1">
    <citation type="submission" date="2022-10" db="EMBL/GenBank/DDBJ databases">
        <title>Genome Sequence of Xylaria curta.</title>
        <authorList>
            <person name="Buettner E."/>
        </authorList>
    </citation>
    <scope>NUCLEOTIDE SEQUENCE</scope>
    <source>
        <strain evidence="1">Babe10</strain>
    </source>
</reference>
<dbReference type="EMBL" id="JAPDGR010000151">
    <property type="protein sequence ID" value="KAJ2994965.1"/>
    <property type="molecule type" value="Genomic_DNA"/>
</dbReference>
<comment type="caution">
    <text evidence="1">The sequence shown here is derived from an EMBL/GenBank/DDBJ whole genome shotgun (WGS) entry which is preliminary data.</text>
</comment>
<evidence type="ECO:0000313" key="2">
    <source>
        <dbReference type="Proteomes" id="UP001143856"/>
    </source>
</evidence>
<dbReference type="Proteomes" id="UP001143856">
    <property type="component" value="Unassembled WGS sequence"/>
</dbReference>